<keyword evidence="2" id="KW-1185">Reference proteome</keyword>
<reference evidence="3" key="1">
    <citation type="submission" date="2025-08" db="UniProtKB">
        <authorList>
            <consortium name="RefSeq"/>
        </authorList>
    </citation>
    <scope>IDENTIFICATION</scope>
</reference>
<feature type="compositionally biased region" description="Basic and acidic residues" evidence="1">
    <location>
        <begin position="610"/>
        <end position="634"/>
    </location>
</feature>
<evidence type="ECO:0000313" key="3">
    <source>
        <dbReference type="RefSeq" id="XP_005094865.3"/>
    </source>
</evidence>
<dbReference type="Proteomes" id="UP000694888">
    <property type="component" value="Unplaced"/>
</dbReference>
<dbReference type="PANTHER" id="PTHR34831:SF1">
    <property type="entry name" value="MIGRATION AND INVASION-INHIBITORY PROTEIN"/>
    <property type="match status" value="1"/>
</dbReference>
<feature type="compositionally biased region" description="Basic and acidic residues" evidence="1">
    <location>
        <begin position="443"/>
        <end position="458"/>
    </location>
</feature>
<dbReference type="GeneID" id="101848189"/>
<accession>A0ABM0JJ69</accession>
<dbReference type="RefSeq" id="XP_005094865.3">
    <property type="nucleotide sequence ID" value="XM_005094808.3"/>
</dbReference>
<protein>
    <submittedName>
        <fullName evidence="3">Uncharacterized protein LOC101848189</fullName>
    </submittedName>
</protein>
<feature type="region of interest" description="Disordered" evidence="1">
    <location>
        <begin position="437"/>
        <end position="458"/>
    </location>
</feature>
<evidence type="ECO:0000256" key="1">
    <source>
        <dbReference type="SAM" id="MobiDB-lite"/>
    </source>
</evidence>
<dbReference type="InterPro" id="IPR031466">
    <property type="entry name" value="MIIP"/>
</dbReference>
<dbReference type="Pfam" id="PF15734">
    <property type="entry name" value="MIIP"/>
    <property type="match status" value="1"/>
</dbReference>
<gene>
    <name evidence="3" type="primary">LOC101848189</name>
</gene>
<sequence>MDTQLRSECQGLLEQLKASQRLLTEQVSSQMGRVTLASSQRSGVSTTFDDRDPIISYNLSKNASKKSSKWKFGKDITADVNVAQEADTDLKPSLARDKLCSLAKSRNRHDSLASGLSTQDSFKPGKENCNVADRTLGYDSRPLLLSSSTSLLEGRTALSDFSKNEMASVEDNNAVTSSSWQPATPITQRRRQLIDRHTAVPTKLNAKELRDLEKERYLNFSYSHIEVDDHVTRLKSTGDLSEPEETETGDKKTQSSFSTEHSPAASHLTSLPDRGPTKPEKQESFNSQLLDDGNNRKLSKFVKEAAVKPKSILNSSAYYSLNSSKRNNSRVRFNSSQSSDSQTPLPDHRLLGYDWIAALLDNDSALINQSESFFDELRDFRRANKDECSNQFYMKGPHTLVDTEPSEVVEALTEPKVRPYIVNDRLFTEPFRPNLIPYEDEDIPQRQKSKEPSKDNPRFVRVSIPRSTLSTPYRVKPHRRRSFDAADSCALMDHCLLGWENTRPEMLPAAKSLDLNTEAGTRQDSVVTSLAEAERLATGPRHAGWPLVRSHGRLQTLPTWRKHYLDTTLNMTQPPAAANSSRASSHSAGVTGAKRVTDRLLQSTYSNMYEMERLKQERELERKREEEERGKGKN</sequence>
<proteinExistence type="predicted"/>
<feature type="region of interest" description="Disordered" evidence="1">
    <location>
        <begin position="237"/>
        <end position="292"/>
    </location>
</feature>
<evidence type="ECO:0000313" key="2">
    <source>
        <dbReference type="Proteomes" id="UP000694888"/>
    </source>
</evidence>
<feature type="compositionally biased region" description="Low complexity" evidence="1">
    <location>
        <begin position="576"/>
        <end position="588"/>
    </location>
</feature>
<name>A0ABM0JJ69_APLCA</name>
<feature type="region of interest" description="Disordered" evidence="1">
    <location>
        <begin position="572"/>
        <end position="634"/>
    </location>
</feature>
<dbReference type="PANTHER" id="PTHR34831">
    <property type="entry name" value="MIGRATION AND INVASION-INHIBITORY PROTEIN"/>
    <property type="match status" value="1"/>
</dbReference>
<organism evidence="2 3">
    <name type="scientific">Aplysia californica</name>
    <name type="common">California sea hare</name>
    <dbReference type="NCBI Taxonomy" id="6500"/>
    <lineage>
        <taxon>Eukaryota</taxon>
        <taxon>Metazoa</taxon>
        <taxon>Spiralia</taxon>
        <taxon>Lophotrochozoa</taxon>
        <taxon>Mollusca</taxon>
        <taxon>Gastropoda</taxon>
        <taxon>Heterobranchia</taxon>
        <taxon>Euthyneura</taxon>
        <taxon>Tectipleura</taxon>
        <taxon>Aplysiida</taxon>
        <taxon>Aplysioidea</taxon>
        <taxon>Aplysiidae</taxon>
        <taxon>Aplysia</taxon>
    </lineage>
</organism>